<reference evidence="10" key="1">
    <citation type="journal article" date="2021" name="PeerJ">
        <title>Extensive microbial diversity within the chicken gut microbiome revealed by metagenomics and culture.</title>
        <authorList>
            <person name="Gilroy R."/>
            <person name="Ravi A."/>
            <person name="Getino M."/>
            <person name="Pursley I."/>
            <person name="Horton D.L."/>
            <person name="Alikhan N.F."/>
            <person name="Baker D."/>
            <person name="Gharbi K."/>
            <person name="Hall N."/>
            <person name="Watson M."/>
            <person name="Adriaenssens E.M."/>
            <person name="Foster-Nyarko E."/>
            <person name="Jarju S."/>
            <person name="Secka A."/>
            <person name="Antonio M."/>
            <person name="Oren A."/>
            <person name="Chaudhuri R.R."/>
            <person name="La Ragione R."/>
            <person name="Hildebrand F."/>
            <person name="Pallen M.J."/>
        </authorList>
    </citation>
    <scope>NUCLEOTIDE SEQUENCE</scope>
    <source>
        <strain evidence="10">CHK179-7159</strain>
    </source>
</reference>
<dbReference type="PANTHER" id="PTHR34390">
    <property type="entry name" value="UPF0442 PROTEIN YJJB-RELATED"/>
    <property type="match status" value="1"/>
</dbReference>
<evidence type="ECO:0000256" key="7">
    <source>
        <dbReference type="ARBA" id="ARBA00034125"/>
    </source>
</evidence>
<evidence type="ECO:0000256" key="1">
    <source>
        <dbReference type="ARBA" id="ARBA00004651"/>
    </source>
</evidence>
<evidence type="ECO:0000256" key="2">
    <source>
        <dbReference type="ARBA" id="ARBA00022475"/>
    </source>
</evidence>
<feature type="transmembrane region" description="Helical" evidence="8">
    <location>
        <begin position="118"/>
        <end position="139"/>
    </location>
</feature>
<name>A0A9D2I2C9_9FIRM</name>
<keyword evidence="3" id="KW-0997">Cell inner membrane</keyword>
<feature type="domain" description="Threonine/Serine exporter ThrE" evidence="9">
    <location>
        <begin position="7"/>
        <end position="128"/>
    </location>
</feature>
<dbReference type="InterPro" id="IPR024528">
    <property type="entry name" value="ThrE_2"/>
</dbReference>
<dbReference type="GO" id="GO:0015744">
    <property type="term" value="P:succinate transport"/>
    <property type="evidence" value="ECO:0007669"/>
    <property type="project" value="TreeGrafter"/>
</dbReference>
<accession>A0A9D2I2C9</accession>
<feature type="transmembrane region" description="Helical" evidence="8">
    <location>
        <begin position="38"/>
        <end position="64"/>
    </location>
</feature>
<evidence type="ECO:0000256" key="3">
    <source>
        <dbReference type="ARBA" id="ARBA00022519"/>
    </source>
</evidence>
<keyword evidence="2" id="KW-1003">Cell membrane</keyword>
<dbReference type="GO" id="GO:0005886">
    <property type="term" value="C:plasma membrane"/>
    <property type="evidence" value="ECO:0007669"/>
    <property type="project" value="UniProtKB-SubCell"/>
</dbReference>
<dbReference type="PANTHER" id="PTHR34390:SF1">
    <property type="entry name" value="SUCCINATE TRANSPORTER SUBUNIT YJJB-RELATED"/>
    <property type="match status" value="1"/>
</dbReference>
<keyword evidence="6 8" id="KW-0472">Membrane</keyword>
<evidence type="ECO:0000256" key="8">
    <source>
        <dbReference type="SAM" id="Phobius"/>
    </source>
</evidence>
<dbReference type="AlphaFoldDB" id="A0A9D2I2C9"/>
<feature type="transmembrane region" description="Helical" evidence="8">
    <location>
        <begin position="76"/>
        <end position="98"/>
    </location>
</feature>
<dbReference type="Pfam" id="PF12821">
    <property type="entry name" value="ThrE_2"/>
    <property type="match status" value="1"/>
</dbReference>
<dbReference type="InterPro" id="IPR050539">
    <property type="entry name" value="ThrE_Dicarb/AminoAcid_Exp"/>
</dbReference>
<comment type="caution">
    <text evidence="10">The sequence shown here is derived from an EMBL/GenBank/DDBJ whole genome shotgun (WGS) entry which is preliminary data.</text>
</comment>
<comment type="subcellular location">
    <subcellularLocation>
        <location evidence="1">Cell membrane</location>
        <topology evidence="1">Multi-pass membrane protein</topology>
    </subcellularLocation>
</comment>
<protein>
    <submittedName>
        <fullName evidence="10">Threonine/serine exporter family protein</fullName>
    </submittedName>
</protein>
<dbReference type="Proteomes" id="UP000886858">
    <property type="component" value="Unassembled WGS sequence"/>
</dbReference>
<evidence type="ECO:0000256" key="5">
    <source>
        <dbReference type="ARBA" id="ARBA00022989"/>
    </source>
</evidence>
<comment type="similarity">
    <text evidence="7">Belongs to the ThrE exporter (TC 2.A.79) family.</text>
</comment>
<evidence type="ECO:0000313" key="10">
    <source>
        <dbReference type="EMBL" id="HJA91986.1"/>
    </source>
</evidence>
<evidence type="ECO:0000256" key="6">
    <source>
        <dbReference type="ARBA" id="ARBA00023136"/>
    </source>
</evidence>
<keyword evidence="5 8" id="KW-1133">Transmembrane helix</keyword>
<dbReference type="EMBL" id="DWYY01000033">
    <property type="protein sequence ID" value="HJA91986.1"/>
    <property type="molecule type" value="Genomic_DNA"/>
</dbReference>
<keyword evidence="4 8" id="KW-0812">Transmembrane</keyword>
<evidence type="ECO:0000259" key="9">
    <source>
        <dbReference type="Pfam" id="PF12821"/>
    </source>
</evidence>
<sequence>MILVSTAAAAVGTVAFALLFGVPRRFYLYCGAIGGAGWLLYCLLAGRLSSAAATFFAAVLVMLLSRFLAVREKCPVTVFIISGIIPLVPGAGIYWASYYLVTDQLLQAADAGFAAVKAVVAIVLGIICIFELPQGLFAIGSSKRRKEK</sequence>
<reference evidence="10" key="2">
    <citation type="submission" date="2021-04" db="EMBL/GenBank/DDBJ databases">
        <authorList>
            <person name="Gilroy R."/>
        </authorList>
    </citation>
    <scope>NUCLEOTIDE SEQUENCE</scope>
    <source>
        <strain evidence="10">CHK179-7159</strain>
    </source>
</reference>
<organism evidence="10 11">
    <name type="scientific">Candidatus Eisenbergiella merdipullorum</name>
    <dbReference type="NCBI Taxonomy" id="2838553"/>
    <lineage>
        <taxon>Bacteria</taxon>
        <taxon>Bacillati</taxon>
        <taxon>Bacillota</taxon>
        <taxon>Clostridia</taxon>
        <taxon>Lachnospirales</taxon>
        <taxon>Lachnospiraceae</taxon>
        <taxon>Eisenbergiella</taxon>
    </lineage>
</organism>
<evidence type="ECO:0000313" key="11">
    <source>
        <dbReference type="Proteomes" id="UP000886858"/>
    </source>
</evidence>
<proteinExistence type="inferred from homology"/>
<gene>
    <name evidence="10" type="ORF">H9717_02510</name>
</gene>
<evidence type="ECO:0000256" key="4">
    <source>
        <dbReference type="ARBA" id="ARBA00022692"/>
    </source>
</evidence>